<dbReference type="PANTHER" id="PTHR21068:SF36">
    <property type="entry name" value="SENESCENCE_DEHYDRATION-ASSOCIATED PROTEIN-LIKE PROTEIN"/>
    <property type="match status" value="1"/>
</dbReference>
<dbReference type="PANTHER" id="PTHR21068">
    <property type="entry name" value="SPARTIN"/>
    <property type="match status" value="1"/>
</dbReference>
<accession>A0A834YQ82</accession>
<evidence type="ECO:0000313" key="4">
    <source>
        <dbReference type="Proteomes" id="UP000655225"/>
    </source>
</evidence>
<dbReference type="InterPro" id="IPR009686">
    <property type="entry name" value="Senescence/spartin_C"/>
</dbReference>
<gene>
    <name evidence="3" type="ORF">HHK36_021693</name>
</gene>
<evidence type="ECO:0000256" key="1">
    <source>
        <dbReference type="SAM" id="MobiDB-lite"/>
    </source>
</evidence>
<evidence type="ECO:0000259" key="2">
    <source>
        <dbReference type="Pfam" id="PF06911"/>
    </source>
</evidence>
<dbReference type="Pfam" id="PF06911">
    <property type="entry name" value="Senescence"/>
    <property type="match status" value="1"/>
</dbReference>
<dbReference type="Proteomes" id="UP000655225">
    <property type="component" value="Unassembled WGS sequence"/>
</dbReference>
<dbReference type="OrthoDB" id="1719420at2759"/>
<dbReference type="InterPro" id="IPR045036">
    <property type="entry name" value="Spartin-like"/>
</dbReference>
<dbReference type="AlphaFoldDB" id="A0A834YQ82"/>
<feature type="domain" description="Senescence" evidence="2">
    <location>
        <begin position="171"/>
        <end position="372"/>
    </location>
</feature>
<organism evidence="3 4">
    <name type="scientific">Tetracentron sinense</name>
    <name type="common">Spur-leaf</name>
    <dbReference type="NCBI Taxonomy" id="13715"/>
    <lineage>
        <taxon>Eukaryota</taxon>
        <taxon>Viridiplantae</taxon>
        <taxon>Streptophyta</taxon>
        <taxon>Embryophyta</taxon>
        <taxon>Tracheophyta</taxon>
        <taxon>Spermatophyta</taxon>
        <taxon>Magnoliopsida</taxon>
        <taxon>Trochodendrales</taxon>
        <taxon>Trochodendraceae</taxon>
        <taxon>Tetracentron</taxon>
    </lineage>
</organism>
<keyword evidence="4" id="KW-1185">Reference proteome</keyword>
<dbReference type="GO" id="GO:0005886">
    <property type="term" value="C:plasma membrane"/>
    <property type="evidence" value="ECO:0007669"/>
    <property type="project" value="TreeGrafter"/>
</dbReference>
<name>A0A834YQ82_TETSI</name>
<comment type="caution">
    <text evidence="3">The sequence shown here is derived from an EMBL/GenBank/DDBJ whole genome shotgun (WGS) entry which is preliminary data.</text>
</comment>
<dbReference type="OMA" id="WKEFAPS"/>
<reference evidence="3 4" key="1">
    <citation type="submission" date="2020-04" db="EMBL/GenBank/DDBJ databases">
        <title>Plant Genome Project.</title>
        <authorList>
            <person name="Zhang R.-G."/>
        </authorList>
    </citation>
    <scope>NUCLEOTIDE SEQUENCE [LARGE SCALE GENOMIC DNA]</scope>
    <source>
        <strain evidence="3">YNK0</strain>
        <tissue evidence="3">Leaf</tissue>
    </source>
</reference>
<evidence type="ECO:0000313" key="3">
    <source>
        <dbReference type="EMBL" id="KAF8393449.1"/>
    </source>
</evidence>
<dbReference type="EMBL" id="JABCRI010000015">
    <property type="protein sequence ID" value="KAF8393449.1"/>
    <property type="molecule type" value="Genomic_DNA"/>
</dbReference>
<proteinExistence type="predicted"/>
<protein>
    <recommendedName>
        <fullName evidence="2">Senescence domain-containing protein</fullName>
    </recommendedName>
</protein>
<sequence>MGCGHSKSLSPRKPTSPEPDFPSNQETPETRELKEEVLLRIPGSTVHLMDEGESVELAKGDFTIVRLADENVLLATFIKVGDDLQWPLTKDEPVVKLDSLQYLFSMPMKDGDLLSYGVTFSEQSYSNLASLDSFLKENSCFLCSSSGHNRVVNWRNFAPAVEDYNGVLAKAVAGGTGEIVKGIFKCSNAYSKQVEKGGEMILNCAEEEKNGIYATDSMSNSNRSGSGVKKNKLNKGLKRVRKLSKMTERMSKSMLNGIGYATGSVATPVIRSQTGKAILAMVPGQVLLASLDGVNKVLDAVEAAERQALSSTSRAATRMVSQRFGESAGEATGDVLATAGHCAGTAWNIFKIRKAINPATSVPSAVLKNAVKNRKR</sequence>
<feature type="region of interest" description="Disordered" evidence="1">
    <location>
        <begin position="1"/>
        <end position="33"/>
    </location>
</feature>